<comment type="caution">
    <text evidence="9">The sequence shown here is derived from an EMBL/GenBank/DDBJ whole genome shotgun (WGS) entry which is preliminary data.</text>
</comment>
<keyword evidence="4 8" id="KW-0812">Transmembrane</keyword>
<organism evidence="9 10">
    <name type="scientific">Ameyamaea chiangmaiensis</name>
    <dbReference type="NCBI Taxonomy" id="442969"/>
    <lineage>
        <taxon>Bacteria</taxon>
        <taxon>Pseudomonadati</taxon>
        <taxon>Pseudomonadota</taxon>
        <taxon>Alphaproteobacteria</taxon>
        <taxon>Acetobacterales</taxon>
        <taxon>Acetobacteraceae</taxon>
        <taxon>Ameyamaea</taxon>
    </lineage>
</organism>
<feature type="transmembrane region" description="Helical" evidence="8">
    <location>
        <begin position="166"/>
        <end position="187"/>
    </location>
</feature>
<feature type="transmembrane region" description="Helical" evidence="8">
    <location>
        <begin position="233"/>
        <end position="250"/>
    </location>
</feature>
<feature type="transmembrane region" description="Helical" evidence="8">
    <location>
        <begin position="193"/>
        <end position="212"/>
    </location>
</feature>
<evidence type="ECO:0000256" key="5">
    <source>
        <dbReference type="ARBA" id="ARBA00022856"/>
    </source>
</evidence>
<comment type="subcellular location">
    <subcellularLocation>
        <location evidence="1">Cell membrane</location>
        <topology evidence="1">Multi-pass membrane protein</topology>
    </subcellularLocation>
</comment>
<feature type="transmembrane region" description="Helical" evidence="8">
    <location>
        <begin position="270"/>
        <end position="292"/>
    </location>
</feature>
<dbReference type="GO" id="GO:1904680">
    <property type="term" value="F:peptide transmembrane transporter activity"/>
    <property type="evidence" value="ECO:0007669"/>
    <property type="project" value="InterPro"/>
</dbReference>
<accession>A0A850P7C4</accession>
<dbReference type="EMBL" id="JABXXR010000018">
    <property type="protein sequence ID" value="NVN39838.1"/>
    <property type="molecule type" value="Genomic_DNA"/>
</dbReference>
<dbReference type="InterPro" id="IPR036259">
    <property type="entry name" value="MFS_trans_sf"/>
</dbReference>
<keyword evidence="2" id="KW-0813">Transport</keyword>
<dbReference type="RefSeq" id="WP_176612816.1">
    <property type="nucleotide sequence ID" value="NZ_JABXXR010000018.1"/>
</dbReference>
<dbReference type="PANTHER" id="PTHR23517:SF15">
    <property type="entry name" value="PROTON-DEPENDENT OLIGOPEPTIDE FAMILY TRANSPORT PROTEIN"/>
    <property type="match status" value="1"/>
</dbReference>
<dbReference type="Proteomes" id="UP000585665">
    <property type="component" value="Unassembled WGS sequence"/>
</dbReference>
<feature type="transmembrane region" description="Helical" evidence="8">
    <location>
        <begin position="401"/>
        <end position="420"/>
    </location>
</feature>
<evidence type="ECO:0000256" key="6">
    <source>
        <dbReference type="ARBA" id="ARBA00022989"/>
    </source>
</evidence>
<keyword evidence="10" id="KW-1185">Reference proteome</keyword>
<keyword evidence="7 8" id="KW-0472">Membrane</keyword>
<feature type="transmembrane region" description="Helical" evidence="8">
    <location>
        <begin position="304"/>
        <end position="326"/>
    </location>
</feature>
<evidence type="ECO:0000256" key="4">
    <source>
        <dbReference type="ARBA" id="ARBA00022692"/>
    </source>
</evidence>
<dbReference type="InterPro" id="IPR005279">
    <property type="entry name" value="Dipep/tripep_permease"/>
</dbReference>
<dbReference type="SUPFAM" id="SSF103473">
    <property type="entry name" value="MFS general substrate transporter"/>
    <property type="match status" value="1"/>
</dbReference>
<dbReference type="NCBIfam" id="TIGR00924">
    <property type="entry name" value="yjdL_sub1_fam"/>
    <property type="match status" value="1"/>
</dbReference>
<reference evidence="9 10" key="1">
    <citation type="submission" date="2020-06" db="EMBL/GenBank/DDBJ databases">
        <title>Description of novel acetic acid bacteria.</title>
        <authorList>
            <person name="Sombolestani A."/>
        </authorList>
    </citation>
    <scope>NUCLEOTIDE SEQUENCE [LARGE SCALE GENOMIC DNA]</scope>
    <source>
        <strain evidence="9 10">LMG 27010</strain>
    </source>
</reference>
<keyword evidence="5" id="KW-0653">Protein transport</keyword>
<dbReference type="PANTHER" id="PTHR23517">
    <property type="entry name" value="RESISTANCE PROTEIN MDTM, PUTATIVE-RELATED-RELATED"/>
    <property type="match status" value="1"/>
</dbReference>
<dbReference type="Pfam" id="PF00854">
    <property type="entry name" value="PTR2"/>
    <property type="match status" value="2"/>
</dbReference>
<keyword evidence="6 8" id="KW-1133">Transmembrane helix</keyword>
<dbReference type="InterPro" id="IPR050171">
    <property type="entry name" value="MFS_Transporters"/>
</dbReference>
<dbReference type="CDD" id="cd17346">
    <property type="entry name" value="MFS_DtpA_like"/>
    <property type="match status" value="1"/>
</dbReference>
<evidence type="ECO:0000256" key="1">
    <source>
        <dbReference type="ARBA" id="ARBA00004651"/>
    </source>
</evidence>
<evidence type="ECO:0000256" key="7">
    <source>
        <dbReference type="ARBA" id="ARBA00023136"/>
    </source>
</evidence>
<keyword evidence="3" id="KW-1003">Cell membrane</keyword>
<gene>
    <name evidence="9" type="ORF">HUK82_04560</name>
</gene>
<evidence type="ECO:0000256" key="3">
    <source>
        <dbReference type="ARBA" id="ARBA00022475"/>
    </source>
</evidence>
<dbReference type="GO" id="GO:0005886">
    <property type="term" value="C:plasma membrane"/>
    <property type="evidence" value="ECO:0007669"/>
    <property type="project" value="UniProtKB-SubCell"/>
</dbReference>
<dbReference type="AlphaFoldDB" id="A0A850P7C4"/>
<feature type="transmembrane region" description="Helical" evidence="8">
    <location>
        <begin position="127"/>
        <end position="145"/>
    </location>
</feature>
<evidence type="ECO:0000313" key="10">
    <source>
        <dbReference type="Proteomes" id="UP000585665"/>
    </source>
</evidence>
<name>A0A850P7C4_9PROT</name>
<evidence type="ECO:0000256" key="2">
    <source>
        <dbReference type="ARBA" id="ARBA00022448"/>
    </source>
</evidence>
<feature type="transmembrane region" description="Helical" evidence="8">
    <location>
        <begin position="104"/>
        <end position="121"/>
    </location>
</feature>
<dbReference type="InterPro" id="IPR000109">
    <property type="entry name" value="POT_fam"/>
</dbReference>
<protein>
    <submittedName>
        <fullName evidence="9">Peptide MFS transporter</fullName>
    </submittedName>
</protein>
<evidence type="ECO:0000313" key="9">
    <source>
        <dbReference type="EMBL" id="NVN39838.1"/>
    </source>
</evidence>
<sequence>MSTLARTRFRTYPPGLFVLCFVELWERFSFYGMRALLVVYMTHVVLVQPVDAVEGLGVLSGFLGLDPVTDKGALVSELYGLYSGLVYFTPLLGGYLADRFFSRDAVVIAGGALIVLGHLMLTTSTWFLLALVLIVLGTGGLKGNIAARVVDLYPEDDPRLSRGFSLFYVGINIGAALAPFVCAGLALRYTWGLAFGATSVGMVLALATYCAGRRCLPRQTVPRMAVAAGGGRSVNIWLLAAACALVWVSYEQQANGLMRWLSGRPGGIGQAWLQAIPPLVVLLGTPVLLRVWRVQARQGREVSAARKIVWGATVILLAQAILWLFAFTGPAPPPVIGIVFYLALWEAGDLLFSPAAMDVFATAAAPGRAGMGMAVWYLTIFVGNLASGWIGVLWGRLPVSSYWLVIVMTTVAGVAGLSLATMKRDREACYDIKTEWK</sequence>
<evidence type="ECO:0000256" key="8">
    <source>
        <dbReference type="SAM" id="Phobius"/>
    </source>
</evidence>
<dbReference type="Gene3D" id="1.20.1250.20">
    <property type="entry name" value="MFS general substrate transporter like domains"/>
    <property type="match status" value="2"/>
</dbReference>
<feature type="transmembrane region" description="Helical" evidence="8">
    <location>
        <begin position="79"/>
        <end position="97"/>
    </location>
</feature>
<dbReference type="GO" id="GO:0015833">
    <property type="term" value="P:peptide transport"/>
    <property type="evidence" value="ECO:0007669"/>
    <property type="project" value="UniProtKB-KW"/>
</dbReference>
<proteinExistence type="predicted"/>
<keyword evidence="5" id="KW-0571">Peptide transport</keyword>
<feature type="transmembrane region" description="Helical" evidence="8">
    <location>
        <begin position="375"/>
        <end position="395"/>
    </location>
</feature>
<feature type="transmembrane region" description="Helical" evidence="8">
    <location>
        <begin position="338"/>
        <end position="363"/>
    </location>
</feature>
<feature type="transmembrane region" description="Helical" evidence="8">
    <location>
        <begin position="37"/>
        <end position="59"/>
    </location>
</feature>